<feature type="domain" description="EamA" evidence="7">
    <location>
        <begin position="154"/>
        <end position="289"/>
    </location>
</feature>
<dbReference type="InterPro" id="IPR037185">
    <property type="entry name" value="EmrE-like"/>
</dbReference>
<feature type="transmembrane region" description="Helical" evidence="6">
    <location>
        <begin position="97"/>
        <end position="116"/>
    </location>
</feature>
<dbReference type="AlphaFoldDB" id="A0A0S2HYT3"/>
<dbReference type="Proteomes" id="UP000064893">
    <property type="component" value="Chromosome"/>
</dbReference>
<reference evidence="8 9" key="1">
    <citation type="submission" date="2015-11" db="EMBL/GenBank/DDBJ databases">
        <title>Description and complete genome sequence of a novel strain predominating in hypersaline microbial mats and representing a new family of the Bacteriodetes phylum.</title>
        <authorList>
            <person name="Spring S."/>
            <person name="Bunk B."/>
            <person name="Sproer C."/>
            <person name="Klenk H.-P."/>
        </authorList>
    </citation>
    <scope>NUCLEOTIDE SEQUENCE [LARGE SCALE GENOMIC DNA]</scope>
    <source>
        <strain evidence="8 9">L21-Spi-D4</strain>
    </source>
</reference>
<feature type="transmembrane region" description="Helical" evidence="6">
    <location>
        <begin position="249"/>
        <end position="266"/>
    </location>
</feature>
<evidence type="ECO:0000256" key="6">
    <source>
        <dbReference type="SAM" id="Phobius"/>
    </source>
</evidence>
<evidence type="ECO:0000259" key="7">
    <source>
        <dbReference type="Pfam" id="PF00892"/>
    </source>
</evidence>
<evidence type="ECO:0000256" key="1">
    <source>
        <dbReference type="ARBA" id="ARBA00004141"/>
    </source>
</evidence>
<gene>
    <name evidence="8" type="ORF">L21SP5_01548</name>
</gene>
<dbReference type="PANTHER" id="PTHR32322">
    <property type="entry name" value="INNER MEMBRANE TRANSPORTER"/>
    <property type="match status" value="1"/>
</dbReference>
<dbReference type="EMBL" id="CP013118">
    <property type="protein sequence ID" value="ALO15195.1"/>
    <property type="molecule type" value="Genomic_DNA"/>
</dbReference>
<dbReference type="SUPFAM" id="SSF103481">
    <property type="entry name" value="Multidrug resistance efflux transporter EmrE"/>
    <property type="match status" value="2"/>
</dbReference>
<dbReference type="Pfam" id="PF00892">
    <property type="entry name" value="EamA"/>
    <property type="match status" value="2"/>
</dbReference>
<evidence type="ECO:0000256" key="3">
    <source>
        <dbReference type="ARBA" id="ARBA00022692"/>
    </source>
</evidence>
<dbReference type="KEGG" id="blq:L21SP5_01548"/>
<organism evidence="8 9">
    <name type="scientific">Salinivirga cyanobacteriivorans</name>
    <dbReference type="NCBI Taxonomy" id="1307839"/>
    <lineage>
        <taxon>Bacteria</taxon>
        <taxon>Pseudomonadati</taxon>
        <taxon>Bacteroidota</taxon>
        <taxon>Bacteroidia</taxon>
        <taxon>Bacteroidales</taxon>
        <taxon>Salinivirgaceae</taxon>
        <taxon>Salinivirga</taxon>
    </lineage>
</organism>
<keyword evidence="3 6" id="KW-0812">Transmembrane</keyword>
<dbReference type="InterPro" id="IPR000620">
    <property type="entry name" value="EamA_dom"/>
</dbReference>
<proteinExistence type="inferred from homology"/>
<dbReference type="InterPro" id="IPR050638">
    <property type="entry name" value="AA-Vitamin_Transporters"/>
</dbReference>
<feature type="transmembrane region" description="Helical" evidence="6">
    <location>
        <begin position="216"/>
        <end position="237"/>
    </location>
</feature>
<protein>
    <submittedName>
        <fullName evidence="8">Putative DMT superfamily transporter inner membrane protein</fullName>
    </submittedName>
</protein>
<comment type="similarity">
    <text evidence="2">Belongs to the EamA transporter family.</text>
</comment>
<evidence type="ECO:0000256" key="4">
    <source>
        <dbReference type="ARBA" id="ARBA00022989"/>
    </source>
</evidence>
<feature type="transmembrane region" description="Helical" evidence="6">
    <location>
        <begin position="70"/>
        <end position="91"/>
    </location>
</feature>
<dbReference type="PANTHER" id="PTHR32322:SF2">
    <property type="entry name" value="EAMA DOMAIN-CONTAINING PROTEIN"/>
    <property type="match status" value="1"/>
</dbReference>
<dbReference type="RefSeq" id="WP_057952674.1">
    <property type="nucleotide sequence ID" value="NZ_CP013118.1"/>
</dbReference>
<keyword evidence="9" id="KW-1185">Reference proteome</keyword>
<feature type="domain" description="EamA" evidence="7">
    <location>
        <begin position="8"/>
        <end position="139"/>
    </location>
</feature>
<feature type="transmembrane region" description="Helical" evidence="6">
    <location>
        <begin position="35"/>
        <end position="58"/>
    </location>
</feature>
<feature type="transmembrane region" description="Helical" evidence="6">
    <location>
        <begin position="152"/>
        <end position="172"/>
    </location>
</feature>
<feature type="transmembrane region" description="Helical" evidence="6">
    <location>
        <begin position="184"/>
        <end position="204"/>
    </location>
</feature>
<sequence>MSKRLLAHAALIGANLIYGVNYSVAKWIMPDYVSPFALVVMRAIGGVLLFWTFASFGVKEKVKRKDLYRLALCGMFGVAFNQMMFLAGLNFTTPIDASIIMTANPIVVLIAALVLLGERITWRKTLGIILGGSGAILLITSGGNVSLDSEHFVGNLLMLGNTSSYAMYLVLVKPLMKKYHPLTVIKWVFLFGSFIIIPVGFGQFSTTDFSNFTTEVWLSIGYVVIFTTFFAYLLNIVAMKWVSPTLASTYIYSQPVIASVVAIIMLQDHLTWLKVISTGLVFAGVYFVNLAGQRQMKRRLKSAGKSTVQSQN</sequence>
<evidence type="ECO:0000313" key="9">
    <source>
        <dbReference type="Proteomes" id="UP000064893"/>
    </source>
</evidence>
<feature type="transmembrane region" description="Helical" evidence="6">
    <location>
        <begin position="272"/>
        <end position="292"/>
    </location>
</feature>
<dbReference type="GO" id="GO:0016020">
    <property type="term" value="C:membrane"/>
    <property type="evidence" value="ECO:0007669"/>
    <property type="project" value="UniProtKB-SubCell"/>
</dbReference>
<keyword evidence="4 6" id="KW-1133">Transmembrane helix</keyword>
<feature type="transmembrane region" description="Helical" evidence="6">
    <location>
        <begin position="128"/>
        <end position="146"/>
    </location>
</feature>
<name>A0A0S2HYT3_9BACT</name>
<comment type="subcellular location">
    <subcellularLocation>
        <location evidence="1">Membrane</location>
        <topology evidence="1">Multi-pass membrane protein</topology>
    </subcellularLocation>
</comment>
<keyword evidence="5 6" id="KW-0472">Membrane</keyword>
<accession>A0A0S2HYT3</accession>
<evidence type="ECO:0000313" key="8">
    <source>
        <dbReference type="EMBL" id="ALO15195.1"/>
    </source>
</evidence>
<dbReference type="OrthoDB" id="9811486at2"/>
<evidence type="ECO:0000256" key="5">
    <source>
        <dbReference type="ARBA" id="ARBA00023136"/>
    </source>
</evidence>
<evidence type="ECO:0000256" key="2">
    <source>
        <dbReference type="ARBA" id="ARBA00007362"/>
    </source>
</evidence>